<name>A0AAW1Y0J8_RUBAR</name>
<dbReference type="Proteomes" id="UP001457282">
    <property type="component" value="Unassembled WGS sequence"/>
</dbReference>
<organism evidence="1 2">
    <name type="scientific">Rubus argutus</name>
    <name type="common">Southern blackberry</name>
    <dbReference type="NCBI Taxonomy" id="59490"/>
    <lineage>
        <taxon>Eukaryota</taxon>
        <taxon>Viridiplantae</taxon>
        <taxon>Streptophyta</taxon>
        <taxon>Embryophyta</taxon>
        <taxon>Tracheophyta</taxon>
        <taxon>Spermatophyta</taxon>
        <taxon>Magnoliopsida</taxon>
        <taxon>eudicotyledons</taxon>
        <taxon>Gunneridae</taxon>
        <taxon>Pentapetalae</taxon>
        <taxon>rosids</taxon>
        <taxon>fabids</taxon>
        <taxon>Rosales</taxon>
        <taxon>Rosaceae</taxon>
        <taxon>Rosoideae</taxon>
        <taxon>Rosoideae incertae sedis</taxon>
        <taxon>Rubus</taxon>
    </lineage>
</organism>
<dbReference type="PROSITE" id="PS50065">
    <property type="entry name" value="HMG_COA_REDUCTASE_4"/>
    <property type="match status" value="1"/>
</dbReference>
<dbReference type="GO" id="GO:0015936">
    <property type="term" value="P:coenzyme A metabolic process"/>
    <property type="evidence" value="ECO:0007669"/>
    <property type="project" value="InterPro"/>
</dbReference>
<dbReference type="InterPro" id="IPR009029">
    <property type="entry name" value="HMG_CoA_Rdtase_sub-bd_dom_sf"/>
</dbReference>
<evidence type="ECO:0000313" key="2">
    <source>
        <dbReference type="Proteomes" id="UP001457282"/>
    </source>
</evidence>
<dbReference type="InterPro" id="IPR002202">
    <property type="entry name" value="HMG_CoA_Rdtase"/>
</dbReference>
<dbReference type="InterPro" id="IPR023074">
    <property type="entry name" value="HMG_CoA_Rdtase_cat_sf"/>
</dbReference>
<evidence type="ECO:0008006" key="3">
    <source>
        <dbReference type="Google" id="ProtNLM"/>
    </source>
</evidence>
<gene>
    <name evidence="1" type="ORF">M0R45_008094</name>
</gene>
<dbReference type="AlphaFoldDB" id="A0AAW1Y0J8"/>
<dbReference type="PANTHER" id="PTHR10572">
    <property type="entry name" value="3-HYDROXY-3-METHYLGLUTARYL-COENZYME A REDUCTASE"/>
    <property type="match status" value="1"/>
</dbReference>
<evidence type="ECO:0000313" key="1">
    <source>
        <dbReference type="EMBL" id="KAK9942427.1"/>
    </source>
</evidence>
<keyword evidence="2" id="KW-1185">Reference proteome</keyword>
<proteinExistence type="predicted"/>
<protein>
    <recommendedName>
        <fullName evidence="3">Hydroxymethylglutaryl-CoA reductase (NADPH)</fullName>
    </recommendedName>
</protein>
<sequence length="226" mass="24194">MKCLLTVNPTPIQEEKGQLLLDGRLHRELQGSLGRDYHWRDLITSRLLPMLRNAVVYLTITVGIASLLRSMEECSLCPWPQLKLVTTAKEACFCDLWVEGRGKSVVCEAVIKGDIVRKVLKTNVNALVELNLLKNLTGSAIAGALGGLNAHASNIASAICLATGSEYGEISLVLSANREAAGSNAGQLASVVAVSVFARELSLMPAIAAGQLVKSHMKDNRSSKDS</sequence>
<dbReference type="Gene3D" id="3.90.770.10">
    <property type="entry name" value="3-hydroxy-3-methylglutaryl-coenzyme A Reductase, Chain A, domain 2"/>
    <property type="match status" value="2"/>
</dbReference>
<dbReference type="Pfam" id="PF00368">
    <property type="entry name" value="HMG-CoA_red"/>
    <property type="match status" value="2"/>
</dbReference>
<dbReference type="PANTHER" id="PTHR10572:SF44">
    <property type="entry name" value="3-HYDROXY-3-METHYLGLUTARYL-COENZYME A REDUCTASE 1"/>
    <property type="match status" value="1"/>
</dbReference>
<reference evidence="1 2" key="1">
    <citation type="journal article" date="2023" name="G3 (Bethesda)">
        <title>A chromosome-length genome assembly and annotation of blackberry (Rubus argutus, cv. 'Hillquist').</title>
        <authorList>
            <person name="Bruna T."/>
            <person name="Aryal R."/>
            <person name="Dudchenko O."/>
            <person name="Sargent D.J."/>
            <person name="Mead D."/>
            <person name="Buti M."/>
            <person name="Cavallini A."/>
            <person name="Hytonen T."/>
            <person name="Andres J."/>
            <person name="Pham M."/>
            <person name="Weisz D."/>
            <person name="Mascagni F."/>
            <person name="Usai G."/>
            <person name="Natali L."/>
            <person name="Bassil N."/>
            <person name="Fernandez G.E."/>
            <person name="Lomsadze A."/>
            <person name="Armour M."/>
            <person name="Olukolu B."/>
            <person name="Poorten T."/>
            <person name="Britton C."/>
            <person name="Davik J."/>
            <person name="Ashrafi H."/>
            <person name="Aiden E.L."/>
            <person name="Borodovsky M."/>
            <person name="Worthington M."/>
        </authorList>
    </citation>
    <scope>NUCLEOTIDE SEQUENCE [LARGE SCALE GENOMIC DNA]</scope>
    <source>
        <strain evidence="1">PI 553951</strain>
    </source>
</reference>
<dbReference type="GO" id="GO:0008299">
    <property type="term" value="P:isoprenoid biosynthetic process"/>
    <property type="evidence" value="ECO:0007669"/>
    <property type="project" value="TreeGrafter"/>
</dbReference>
<dbReference type="GO" id="GO:0016126">
    <property type="term" value="P:sterol biosynthetic process"/>
    <property type="evidence" value="ECO:0007669"/>
    <property type="project" value="TreeGrafter"/>
</dbReference>
<dbReference type="EMBL" id="JBEDUW010000002">
    <property type="protein sequence ID" value="KAK9942427.1"/>
    <property type="molecule type" value="Genomic_DNA"/>
</dbReference>
<comment type="caution">
    <text evidence="1">The sequence shown here is derived from an EMBL/GenBank/DDBJ whole genome shotgun (WGS) entry which is preliminary data.</text>
</comment>
<dbReference type="GO" id="GO:0005778">
    <property type="term" value="C:peroxisomal membrane"/>
    <property type="evidence" value="ECO:0007669"/>
    <property type="project" value="TreeGrafter"/>
</dbReference>
<accession>A0AAW1Y0J8</accession>
<dbReference type="SUPFAM" id="SSF56542">
    <property type="entry name" value="Substrate-binding domain of HMG-CoA reductase"/>
    <property type="match status" value="1"/>
</dbReference>
<dbReference type="GO" id="GO:0005789">
    <property type="term" value="C:endoplasmic reticulum membrane"/>
    <property type="evidence" value="ECO:0007669"/>
    <property type="project" value="TreeGrafter"/>
</dbReference>
<dbReference type="GO" id="GO:0004420">
    <property type="term" value="F:hydroxymethylglutaryl-CoA reductase (NADPH) activity"/>
    <property type="evidence" value="ECO:0007669"/>
    <property type="project" value="InterPro"/>
</dbReference>